<dbReference type="GO" id="GO:0005179">
    <property type="term" value="F:hormone activity"/>
    <property type="evidence" value="ECO:0007669"/>
    <property type="project" value="InterPro"/>
</dbReference>
<dbReference type="InterPro" id="IPR021117">
    <property type="entry name" value="Calcitonin-like"/>
</dbReference>
<dbReference type="AlphaFoldDB" id="A0A4U1EE33"/>
<evidence type="ECO:0000256" key="5">
    <source>
        <dbReference type="ARBA" id="ARBA00022729"/>
    </source>
</evidence>
<evidence type="ECO:0000256" key="4">
    <source>
        <dbReference type="ARBA" id="ARBA00022685"/>
    </source>
</evidence>
<evidence type="ECO:0000256" key="2">
    <source>
        <dbReference type="ARBA" id="ARBA00009222"/>
    </source>
</evidence>
<evidence type="ECO:0000313" key="10">
    <source>
        <dbReference type="EMBL" id="TKC34288.1"/>
    </source>
</evidence>
<dbReference type="GO" id="GO:0031716">
    <property type="term" value="F:calcitonin receptor binding"/>
    <property type="evidence" value="ECO:0007669"/>
    <property type="project" value="TreeGrafter"/>
</dbReference>
<dbReference type="Proteomes" id="UP000308365">
    <property type="component" value="Unassembled WGS sequence"/>
</dbReference>
<dbReference type="PANTHER" id="PTHR10505:SF16">
    <property type="entry name" value="CALCITONIN"/>
    <property type="match status" value="1"/>
</dbReference>
<feature type="domain" description="Calcitonin peptide-like" evidence="9">
    <location>
        <begin position="83"/>
        <end position="120"/>
    </location>
</feature>
<keyword evidence="3" id="KW-0964">Secreted</keyword>
<feature type="chain" id="PRO_5020876994" description="Calcitonin peptide-like domain-containing protein" evidence="8">
    <location>
        <begin position="29"/>
        <end position="194"/>
    </location>
</feature>
<evidence type="ECO:0000256" key="3">
    <source>
        <dbReference type="ARBA" id="ARBA00022525"/>
    </source>
</evidence>
<keyword evidence="5 8" id="KW-0732">Signal</keyword>
<evidence type="ECO:0000256" key="8">
    <source>
        <dbReference type="SAM" id="SignalP"/>
    </source>
</evidence>
<evidence type="ECO:0000259" key="9">
    <source>
        <dbReference type="SMART" id="SM00113"/>
    </source>
</evidence>
<evidence type="ECO:0000256" key="1">
    <source>
        <dbReference type="ARBA" id="ARBA00004613"/>
    </source>
</evidence>
<feature type="signal peptide" evidence="8">
    <location>
        <begin position="1"/>
        <end position="28"/>
    </location>
</feature>
<gene>
    <name evidence="10" type="ORF">EI555_006112</name>
</gene>
<evidence type="ECO:0000256" key="7">
    <source>
        <dbReference type="PIRSR" id="PIRSR621116-50"/>
    </source>
</evidence>
<dbReference type="Pfam" id="PF00214">
    <property type="entry name" value="Calc_CGRP_IAPP"/>
    <property type="match status" value="2"/>
</dbReference>
<organism evidence="10 11">
    <name type="scientific">Monodon monoceros</name>
    <name type="common">Narwhal</name>
    <name type="synonym">Ceratodon monodon</name>
    <dbReference type="NCBI Taxonomy" id="40151"/>
    <lineage>
        <taxon>Eukaryota</taxon>
        <taxon>Metazoa</taxon>
        <taxon>Chordata</taxon>
        <taxon>Craniata</taxon>
        <taxon>Vertebrata</taxon>
        <taxon>Euteleostomi</taxon>
        <taxon>Mammalia</taxon>
        <taxon>Eutheria</taxon>
        <taxon>Laurasiatheria</taxon>
        <taxon>Artiodactyla</taxon>
        <taxon>Whippomorpha</taxon>
        <taxon>Cetacea</taxon>
        <taxon>Odontoceti</taxon>
        <taxon>Monodontidae</taxon>
        <taxon>Monodon</taxon>
    </lineage>
</organism>
<dbReference type="InterPro" id="IPR015476">
    <property type="entry name" value="Calcitonin_gene-rel_peptide"/>
</dbReference>
<dbReference type="PANTHER" id="PTHR10505">
    <property type="entry name" value="CALCITONIN-RELATED"/>
    <property type="match status" value="1"/>
</dbReference>
<evidence type="ECO:0000256" key="6">
    <source>
        <dbReference type="ARBA" id="ARBA00023157"/>
    </source>
</evidence>
<protein>
    <recommendedName>
        <fullName evidence="9">Calcitonin peptide-like domain-containing protein</fullName>
    </recommendedName>
</protein>
<name>A0A4U1EE33_MONMO</name>
<dbReference type="PRINTS" id="PR00817">
    <property type="entry name" value="CALCITONINB"/>
</dbReference>
<comment type="similarity">
    <text evidence="2">Belongs to the calcitonin family.</text>
</comment>
<keyword evidence="4" id="KW-0165">Cleavage on pair of basic residues</keyword>
<evidence type="ECO:0000313" key="11">
    <source>
        <dbReference type="Proteomes" id="UP000308365"/>
    </source>
</evidence>
<dbReference type="Gene3D" id="6.10.250.2190">
    <property type="match status" value="1"/>
</dbReference>
<comment type="subcellular location">
    <subcellularLocation>
        <location evidence="1">Secreted</location>
    </subcellularLocation>
</comment>
<dbReference type="SMART" id="SM00113">
    <property type="entry name" value="CALCITONIN"/>
    <property type="match status" value="2"/>
</dbReference>
<dbReference type="GO" id="GO:0051480">
    <property type="term" value="P:regulation of cytosolic calcium ion concentration"/>
    <property type="evidence" value="ECO:0007669"/>
    <property type="project" value="TreeGrafter"/>
</dbReference>
<accession>A0A4U1EE33</accession>
<dbReference type="PROSITE" id="PS00258">
    <property type="entry name" value="CALCITONIN"/>
    <property type="match status" value="1"/>
</dbReference>
<dbReference type="GO" id="GO:0007189">
    <property type="term" value="P:adenylate cyclase-activating G protein-coupled receptor signaling pathway"/>
    <property type="evidence" value="ECO:0007669"/>
    <property type="project" value="TreeGrafter"/>
</dbReference>
<keyword evidence="6 7" id="KW-1015">Disulfide bond</keyword>
<feature type="non-terminal residue" evidence="10">
    <location>
        <position position="1"/>
    </location>
</feature>
<dbReference type="InterPro" id="IPR018360">
    <property type="entry name" value="Calcitonin_CS"/>
</dbReference>
<sequence length="194" mass="20931">RGIMGFGKSSPFLAFSILVLCQAGSLEATPLRSALETLPDPGALSEKEGRLLLAALVKAYVQSKTNELEQETEDSSLDGSRAKRCSNLSTCVLSAYWKDLNNFHRFSGMGFGPETPGKKSDIASSLERDRFSHFGVPQDANSITAQKRSCNTATCVTHRLAGLLSRSGGVVKSNFVPTDVGSEAFGRRRRDLQA</sequence>
<feature type="disulfide bond" evidence="7">
    <location>
        <begin position="85"/>
        <end position="91"/>
    </location>
</feature>
<reference evidence="11" key="1">
    <citation type="journal article" date="2019" name="IScience">
        <title>Narwhal Genome Reveals Long-Term Low Genetic Diversity despite Current Large Abundance Size.</title>
        <authorList>
            <person name="Westbury M.V."/>
            <person name="Petersen B."/>
            <person name="Garde E."/>
            <person name="Heide-Jorgensen M.P."/>
            <person name="Lorenzen E.D."/>
        </authorList>
    </citation>
    <scope>NUCLEOTIDE SEQUENCE [LARGE SCALE GENOMIC DNA]</scope>
</reference>
<dbReference type="EMBL" id="RWIC01001959">
    <property type="protein sequence ID" value="TKC34288.1"/>
    <property type="molecule type" value="Genomic_DNA"/>
</dbReference>
<dbReference type="GO" id="GO:0005615">
    <property type="term" value="C:extracellular space"/>
    <property type="evidence" value="ECO:0007669"/>
    <property type="project" value="TreeGrafter"/>
</dbReference>
<feature type="domain" description="Calcitonin peptide-like" evidence="9">
    <location>
        <begin position="147"/>
        <end position="189"/>
    </location>
</feature>
<proteinExistence type="inferred from homology"/>
<comment type="caution">
    <text evidence="10">The sequence shown here is derived from an EMBL/GenBank/DDBJ whole genome shotgun (WGS) entry which is preliminary data.</text>
</comment>
<dbReference type="InterPro" id="IPR001693">
    <property type="entry name" value="Calcitonin_peptide-like"/>
</dbReference>
<dbReference type="InterPro" id="IPR021116">
    <property type="entry name" value="Calcitonin/adrenomedullin"/>
</dbReference>